<reference evidence="3" key="1">
    <citation type="submission" date="2013-09" db="EMBL/GenBank/DDBJ databases">
        <title>Corchorus olitorius genome sequencing.</title>
        <authorList>
            <person name="Alam M."/>
            <person name="Haque M.S."/>
            <person name="Islam M.S."/>
            <person name="Emdad E.M."/>
            <person name="Islam M.M."/>
            <person name="Ahmed B."/>
            <person name="Halim A."/>
            <person name="Hossen Q.M.M."/>
            <person name="Hossain M.Z."/>
            <person name="Ahmed R."/>
            <person name="Khan M.M."/>
            <person name="Islam R."/>
            <person name="Rashid M.M."/>
            <person name="Khan S.A."/>
            <person name="Rahman M.S."/>
            <person name="Alam M."/>
            <person name="Yahiya A.S."/>
            <person name="Khan M.S."/>
            <person name="Azam M.S."/>
            <person name="Haque T."/>
            <person name="Lashkar M.Z.H."/>
            <person name="Akhand A.I."/>
            <person name="Morshed G."/>
            <person name="Roy S."/>
            <person name="Uddin K.S."/>
            <person name="Rabeya T."/>
            <person name="Hossain A.S."/>
            <person name="Chowdhury A."/>
            <person name="Snigdha A.R."/>
            <person name="Mortoza M.S."/>
            <person name="Matin S.A."/>
            <person name="Hoque S.M.E."/>
            <person name="Islam M.K."/>
            <person name="Roy D.K."/>
            <person name="Haider R."/>
            <person name="Moosa M.M."/>
            <person name="Elias S.M."/>
            <person name="Hasan A.M."/>
            <person name="Jahan S."/>
            <person name="Shafiuddin M."/>
            <person name="Mahmood N."/>
            <person name="Shommy N.S."/>
        </authorList>
    </citation>
    <scope>NUCLEOTIDE SEQUENCE [LARGE SCALE GENOMIC DNA]</scope>
    <source>
        <strain evidence="3">cv. O-4</strain>
    </source>
</reference>
<evidence type="ECO:0000313" key="2">
    <source>
        <dbReference type="EMBL" id="OMO96655.1"/>
    </source>
</evidence>
<feature type="region of interest" description="Disordered" evidence="1">
    <location>
        <begin position="85"/>
        <end position="110"/>
    </location>
</feature>
<feature type="compositionally biased region" description="Polar residues" evidence="1">
    <location>
        <begin position="47"/>
        <end position="59"/>
    </location>
</feature>
<dbReference type="AlphaFoldDB" id="A0A1R3JPB1"/>
<sequence length="110" mass="12054">MEGKTEWENRDKEEGFLSVEGKEASWQNLSIEQPTLWKRGRKKKLSSQKTYRSSLSLSNSPGKYTKKLQKALSIGVNVKRRRNEAMAAGGGVHRSEEGGVGGAGTMGVKG</sequence>
<evidence type="ECO:0000313" key="3">
    <source>
        <dbReference type="Proteomes" id="UP000187203"/>
    </source>
</evidence>
<accession>A0A1R3JPB1</accession>
<protein>
    <submittedName>
        <fullName evidence="2">Uncharacterized protein</fullName>
    </submittedName>
</protein>
<comment type="caution">
    <text evidence="2">The sequence shown here is derived from an EMBL/GenBank/DDBJ whole genome shotgun (WGS) entry which is preliminary data.</text>
</comment>
<dbReference type="EMBL" id="AWUE01015589">
    <property type="protein sequence ID" value="OMO96655.1"/>
    <property type="molecule type" value="Genomic_DNA"/>
</dbReference>
<feature type="region of interest" description="Disordered" evidence="1">
    <location>
        <begin position="39"/>
        <end position="59"/>
    </location>
</feature>
<name>A0A1R3JPB1_9ROSI</name>
<feature type="compositionally biased region" description="Gly residues" evidence="1">
    <location>
        <begin position="88"/>
        <end position="110"/>
    </location>
</feature>
<gene>
    <name evidence="2" type="ORF">COLO4_15153</name>
</gene>
<evidence type="ECO:0000256" key="1">
    <source>
        <dbReference type="SAM" id="MobiDB-lite"/>
    </source>
</evidence>
<dbReference type="Proteomes" id="UP000187203">
    <property type="component" value="Unassembled WGS sequence"/>
</dbReference>
<proteinExistence type="predicted"/>
<keyword evidence="3" id="KW-1185">Reference proteome</keyword>
<organism evidence="2 3">
    <name type="scientific">Corchorus olitorius</name>
    <dbReference type="NCBI Taxonomy" id="93759"/>
    <lineage>
        <taxon>Eukaryota</taxon>
        <taxon>Viridiplantae</taxon>
        <taxon>Streptophyta</taxon>
        <taxon>Embryophyta</taxon>
        <taxon>Tracheophyta</taxon>
        <taxon>Spermatophyta</taxon>
        <taxon>Magnoliopsida</taxon>
        <taxon>eudicotyledons</taxon>
        <taxon>Gunneridae</taxon>
        <taxon>Pentapetalae</taxon>
        <taxon>rosids</taxon>
        <taxon>malvids</taxon>
        <taxon>Malvales</taxon>
        <taxon>Malvaceae</taxon>
        <taxon>Grewioideae</taxon>
        <taxon>Apeibeae</taxon>
        <taxon>Corchorus</taxon>
    </lineage>
</organism>